<sequence length="283" mass="32756">MDLQMYATTRGGFKQLLHPYYVVNICLSLLYVLTKKLPFTCELLYDQCEIDLQEYELLIFLAAFITMRNKRQFSVPDYVAHFCMFAKLCNLLMFWRHSLTYATVYGVLWLFQAYFLFQPVYTGPESVYYFHESNFAEVIERGDPRVTWIIAFYTVWSPGCIALAPIFSELSHAYSGYTGLRFGKVDVARCSALARQVGVDATTWSKQLPTIIVFRGGREVDRRPGLSSKTKKVVKFTFTWENIIAAFSLNDLYAQCKQHDAQIRRSKEGMEKAKAVTDSRKEK</sequence>
<name>W6UU03_ECHGR</name>
<feature type="transmembrane region" description="Helical" evidence="1">
    <location>
        <begin position="146"/>
        <end position="167"/>
    </location>
</feature>
<keyword evidence="1 3" id="KW-0812">Transmembrane</keyword>
<evidence type="ECO:0000256" key="1">
    <source>
        <dbReference type="SAM" id="Phobius"/>
    </source>
</evidence>
<dbReference type="Gene3D" id="3.40.30.10">
    <property type="entry name" value="Glutaredoxin"/>
    <property type="match status" value="1"/>
</dbReference>
<dbReference type="KEGG" id="egl:EGR_00384"/>
<dbReference type="STRING" id="6210.W6UU03"/>
<keyword evidence="4" id="KW-1185">Reference proteome</keyword>
<dbReference type="SUPFAM" id="SSF52833">
    <property type="entry name" value="Thioredoxin-like"/>
    <property type="match status" value="1"/>
</dbReference>
<dbReference type="Proteomes" id="UP000019149">
    <property type="component" value="Unassembled WGS sequence"/>
</dbReference>
<dbReference type="GeneID" id="36336099"/>
<reference evidence="3 4" key="1">
    <citation type="journal article" date="2013" name="Nat. Genet.">
        <title>The genome of the hydatid tapeworm Echinococcus granulosus.</title>
        <authorList>
            <person name="Zheng H."/>
            <person name="Zhang W."/>
            <person name="Zhang L."/>
            <person name="Zhang Z."/>
            <person name="Li J."/>
            <person name="Lu G."/>
            <person name="Zhu Y."/>
            <person name="Wang Y."/>
            <person name="Huang Y."/>
            <person name="Liu J."/>
            <person name="Kang H."/>
            <person name="Chen J."/>
            <person name="Wang L."/>
            <person name="Chen A."/>
            <person name="Yu S."/>
            <person name="Gao Z."/>
            <person name="Jin L."/>
            <person name="Gu W."/>
            <person name="Wang Z."/>
            <person name="Zhao L."/>
            <person name="Shi B."/>
            <person name="Wen H."/>
            <person name="Lin R."/>
            <person name="Jones M.K."/>
            <person name="Brejova B."/>
            <person name="Vinar T."/>
            <person name="Zhao G."/>
            <person name="McManus D.P."/>
            <person name="Chen Z."/>
            <person name="Zhou Y."/>
            <person name="Wang S."/>
        </authorList>
    </citation>
    <scope>NUCLEOTIDE SEQUENCE [LARGE SCALE GENOMIC DNA]</scope>
</reference>
<protein>
    <submittedName>
        <fullName evidence="3">Thioredoxin-related transmembrane protein</fullName>
    </submittedName>
</protein>
<feature type="transmembrane region" description="Helical" evidence="1">
    <location>
        <begin position="102"/>
        <end position="121"/>
    </location>
</feature>
<dbReference type="CTD" id="36336099"/>
<dbReference type="Pfam" id="PF00085">
    <property type="entry name" value="Thioredoxin"/>
    <property type="match status" value="1"/>
</dbReference>
<dbReference type="RefSeq" id="XP_024356311.1">
    <property type="nucleotide sequence ID" value="XM_024489633.1"/>
</dbReference>
<comment type="caution">
    <text evidence="3">The sequence shown here is derived from an EMBL/GenBank/DDBJ whole genome shotgun (WGS) entry which is preliminary data.</text>
</comment>
<dbReference type="AlphaFoldDB" id="W6UU03"/>
<evidence type="ECO:0000313" key="3">
    <source>
        <dbReference type="EMBL" id="EUB65115.1"/>
    </source>
</evidence>
<keyword evidence="1" id="KW-0472">Membrane</keyword>
<accession>W6UU03</accession>
<dbReference type="InterPro" id="IPR036249">
    <property type="entry name" value="Thioredoxin-like_sf"/>
</dbReference>
<evidence type="ECO:0000259" key="2">
    <source>
        <dbReference type="Pfam" id="PF00085"/>
    </source>
</evidence>
<proteinExistence type="predicted"/>
<keyword evidence="1" id="KW-1133">Transmembrane helix</keyword>
<dbReference type="OrthoDB" id="20229at2759"/>
<dbReference type="EMBL" id="APAU02000001">
    <property type="protein sequence ID" value="EUB65115.1"/>
    <property type="molecule type" value="Genomic_DNA"/>
</dbReference>
<gene>
    <name evidence="3" type="ORF">EGR_00384</name>
</gene>
<evidence type="ECO:0000313" key="4">
    <source>
        <dbReference type="Proteomes" id="UP000019149"/>
    </source>
</evidence>
<feature type="domain" description="Thioredoxin" evidence="2">
    <location>
        <begin position="129"/>
        <end position="230"/>
    </location>
</feature>
<organism evidence="3 4">
    <name type="scientific">Echinococcus granulosus</name>
    <name type="common">Hydatid tapeworm</name>
    <dbReference type="NCBI Taxonomy" id="6210"/>
    <lineage>
        <taxon>Eukaryota</taxon>
        <taxon>Metazoa</taxon>
        <taxon>Spiralia</taxon>
        <taxon>Lophotrochozoa</taxon>
        <taxon>Platyhelminthes</taxon>
        <taxon>Cestoda</taxon>
        <taxon>Eucestoda</taxon>
        <taxon>Cyclophyllidea</taxon>
        <taxon>Taeniidae</taxon>
        <taxon>Echinococcus</taxon>
        <taxon>Echinococcus granulosus group</taxon>
    </lineage>
</organism>
<dbReference type="InterPro" id="IPR013766">
    <property type="entry name" value="Thioredoxin_domain"/>
</dbReference>
<dbReference type="OMA" id="VIMIRTR"/>